<feature type="region of interest" description="Disordered" evidence="10">
    <location>
        <begin position="269"/>
        <end position="353"/>
    </location>
</feature>
<feature type="compositionally biased region" description="Low complexity" evidence="10">
    <location>
        <begin position="860"/>
        <end position="886"/>
    </location>
</feature>
<evidence type="ECO:0000256" key="4">
    <source>
        <dbReference type="ARBA" id="ARBA00022499"/>
    </source>
</evidence>
<dbReference type="GeneID" id="37027729"/>
<gene>
    <name evidence="12" type="ORF">BDZ90DRAFT_231559</name>
</gene>
<keyword evidence="7" id="KW-0805">Transcription regulation</keyword>
<keyword evidence="3" id="KW-0963">Cytoplasm</keyword>
<dbReference type="GO" id="GO:0005634">
    <property type="term" value="C:nucleus"/>
    <property type="evidence" value="ECO:0007669"/>
    <property type="project" value="UniProtKB-SubCell"/>
</dbReference>
<evidence type="ECO:0000256" key="7">
    <source>
        <dbReference type="ARBA" id="ARBA00023015"/>
    </source>
</evidence>
<feature type="compositionally biased region" description="Acidic residues" evidence="10">
    <location>
        <begin position="238"/>
        <end position="249"/>
    </location>
</feature>
<feature type="compositionally biased region" description="Basic residues" evidence="10">
    <location>
        <begin position="321"/>
        <end position="330"/>
    </location>
</feature>
<dbReference type="Proteomes" id="UP000245884">
    <property type="component" value="Unassembled WGS sequence"/>
</dbReference>
<evidence type="ECO:0000256" key="3">
    <source>
        <dbReference type="ARBA" id="ARBA00022490"/>
    </source>
</evidence>
<evidence type="ECO:0000313" key="12">
    <source>
        <dbReference type="EMBL" id="PWN28576.1"/>
    </source>
</evidence>
<evidence type="ECO:0000256" key="2">
    <source>
        <dbReference type="ARBA" id="ARBA00004496"/>
    </source>
</evidence>
<dbReference type="InterPro" id="IPR040221">
    <property type="entry name" value="CDCA7/CDA7L"/>
</dbReference>
<dbReference type="PANTHER" id="PTHR31169:SF8">
    <property type="entry name" value="ZINC-FINGER DOMAIN OF MONOAMINE-OXIDASE A REPRESSOR R1 PROTEIN"/>
    <property type="match status" value="1"/>
</dbReference>
<keyword evidence="5" id="KW-0597">Phosphoprotein</keyword>
<dbReference type="RefSeq" id="XP_025363188.1">
    <property type="nucleotide sequence ID" value="XM_025505906.1"/>
</dbReference>
<feature type="compositionally biased region" description="Acidic residues" evidence="10">
    <location>
        <begin position="811"/>
        <end position="850"/>
    </location>
</feature>
<evidence type="ECO:0000256" key="10">
    <source>
        <dbReference type="SAM" id="MobiDB-lite"/>
    </source>
</evidence>
<evidence type="ECO:0000256" key="5">
    <source>
        <dbReference type="ARBA" id="ARBA00022553"/>
    </source>
</evidence>
<evidence type="ECO:0000256" key="1">
    <source>
        <dbReference type="ARBA" id="ARBA00004123"/>
    </source>
</evidence>
<evidence type="ECO:0000256" key="8">
    <source>
        <dbReference type="ARBA" id="ARBA00023163"/>
    </source>
</evidence>
<feature type="compositionally biased region" description="Polar residues" evidence="10">
    <location>
        <begin position="1"/>
        <end position="17"/>
    </location>
</feature>
<accession>A0A316UTF6</accession>
<feature type="compositionally biased region" description="Low complexity" evidence="10">
    <location>
        <begin position="223"/>
        <end position="237"/>
    </location>
</feature>
<keyword evidence="9" id="KW-0539">Nucleus</keyword>
<dbReference type="OrthoDB" id="298344at2759"/>
<keyword evidence="4" id="KW-1017">Isopeptide bond</keyword>
<feature type="compositionally biased region" description="Acidic residues" evidence="10">
    <location>
        <begin position="787"/>
        <end position="803"/>
    </location>
</feature>
<dbReference type="InterPro" id="IPR018866">
    <property type="entry name" value="Znf-4CXXC_R1"/>
</dbReference>
<evidence type="ECO:0000259" key="11">
    <source>
        <dbReference type="Pfam" id="PF10497"/>
    </source>
</evidence>
<feature type="region of interest" description="Disordered" evidence="10">
    <location>
        <begin position="1"/>
        <end position="254"/>
    </location>
</feature>
<keyword evidence="6" id="KW-0832">Ubl conjugation</keyword>
<keyword evidence="8" id="KW-0804">Transcription</keyword>
<keyword evidence="13" id="KW-1185">Reference proteome</keyword>
<evidence type="ECO:0000256" key="6">
    <source>
        <dbReference type="ARBA" id="ARBA00022843"/>
    </source>
</evidence>
<reference evidence="12 13" key="1">
    <citation type="journal article" date="2018" name="Mol. Biol. Evol.">
        <title>Broad Genomic Sampling Reveals a Smut Pathogenic Ancestry of the Fungal Clade Ustilaginomycotina.</title>
        <authorList>
            <person name="Kijpornyongpan T."/>
            <person name="Mondo S.J."/>
            <person name="Barry K."/>
            <person name="Sandor L."/>
            <person name="Lee J."/>
            <person name="Lipzen A."/>
            <person name="Pangilinan J."/>
            <person name="LaButti K."/>
            <person name="Hainaut M."/>
            <person name="Henrissat B."/>
            <person name="Grigoriev I.V."/>
            <person name="Spatafora J.W."/>
            <person name="Aime M.C."/>
        </authorList>
    </citation>
    <scope>NUCLEOTIDE SEQUENCE [LARGE SCALE GENOMIC DNA]</scope>
    <source>
        <strain evidence="12 13">MCA 5214</strain>
    </source>
</reference>
<feature type="domain" description="Zinc-finger" evidence="11">
    <location>
        <begin position="467"/>
        <end position="549"/>
    </location>
</feature>
<dbReference type="STRING" id="1569628.A0A316UTF6"/>
<feature type="region of interest" description="Disordered" evidence="10">
    <location>
        <begin position="720"/>
        <end position="748"/>
    </location>
</feature>
<comment type="subcellular location">
    <subcellularLocation>
        <location evidence="2">Cytoplasm</location>
    </subcellularLocation>
    <subcellularLocation>
        <location evidence="1">Nucleus</location>
    </subcellularLocation>
</comment>
<dbReference type="AlphaFoldDB" id="A0A316UTF6"/>
<dbReference type="GO" id="GO:0005737">
    <property type="term" value="C:cytoplasm"/>
    <property type="evidence" value="ECO:0007669"/>
    <property type="project" value="UniProtKB-SubCell"/>
</dbReference>
<organism evidence="12 13">
    <name type="scientific">Jaminaea rosea</name>
    <dbReference type="NCBI Taxonomy" id="1569628"/>
    <lineage>
        <taxon>Eukaryota</taxon>
        <taxon>Fungi</taxon>
        <taxon>Dikarya</taxon>
        <taxon>Basidiomycota</taxon>
        <taxon>Ustilaginomycotina</taxon>
        <taxon>Exobasidiomycetes</taxon>
        <taxon>Microstromatales</taxon>
        <taxon>Microstromatales incertae sedis</taxon>
        <taxon>Jaminaea</taxon>
    </lineage>
</organism>
<feature type="compositionally biased region" description="Pro residues" evidence="10">
    <location>
        <begin position="401"/>
        <end position="417"/>
    </location>
</feature>
<feature type="region of interest" description="Disordered" evidence="10">
    <location>
        <begin position="783"/>
        <end position="936"/>
    </location>
</feature>
<feature type="region of interest" description="Disordered" evidence="10">
    <location>
        <begin position="401"/>
        <end position="434"/>
    </location>
</feature>
<dbReference type="EMBL" id="KZ819665">
    <property type="protein sequence ID" value="PWN28576.1"/>
    <property type="molecule type" value="Genomic_DNA"/>
</dbReference>
<proteinExistence type="predicted"/>
<dbReference type="GO" id="GO:0006355">
    <property type="term" value="P:regulation of DNA-templated transcription"/>
    <property type="evidence" value="ECO:0007669"/>
    <property type="project" value="InterPro"/>
</dbReference>
<feature type="compositionally biased region" description="Low complexity" evidence="10">
    <location>
        <begin position="183"/>
        <end position="194"/>
    </location>
</feature>
<evidence type="ECO:0000256" key="9">
    <source>
        <dbReference type="ARBA" id="ARBA00023242"/>
    </source>
</evidence>
<sequence>MPATTRRSSYGSPQSSRIAVRPPSSPSALDSIKPSPSNHRPQRRTKLSEATQRWGAFSLSPSPPPTISSSASARPTIEKQANGSGSCAVITIDDDDDDDQQRGEESEWEPETPPLPPICQPEVSPLPLELNNGDEAAYMEVSFDCQTPTPPPEEPSKQHVAETSQCATTGGHASPPPKDTRNSPSASSSPSMGSPTPPNEEEPEPAEPRKSIFDIHDQEEQDAMLAQLQALLPGSDAEASDSDNDDLDYEEKRNRRLMKNKAMLLQLGLTAAQSGRKEDSRASSAGGADVASPLHAGVADETIHDADDEDDNHGEGPSTQPRRKRGRPSKIGKAAERSGRRSHTAANKQHARLSLKLAEDGTTTSLPLQGTEHELAYIYLLPPRARDPFILIENFLVEAPKPPTPPPPSPSPSPPPLVVSAKKMGKRKAAGEKPSKLIKNQKRLLSANANGVEVEITGRWTASGASLEGTSCHQCRRKRDYPMMHCRKCPLHWCYGCMDVRYGAFDPADPTDAPYEGCVDTWNPSDTHWRCPKCRGICNCSLCLVKGGYKELLHGPGGGEGPPVPVTPGAKKSRVSSLSAQIRGPKLEREHRSVRHFLFSSLGIIKTNNANLGDEEVHVRSDEEGVEPVGDHPLVGNRQSTTHSLAKLRERIVVIKRLAREERAKWKDREKEIRWVGVDDYSDEDELDPEQDSRTSLPVNAAAAPLGPSKYSHVKRITLRLPARPSAPARKTSRRRRKFSAPAARGDGNEDLTAAAIFAATQGPTLFSDAGSSREANVWVRGAMDVGESESDGLLTDIEEGEEGGAVQEVEQADDDDEQAERGEDQEEEEEEEEDELVDESSDDNDVEDEVLSRHAGQTSRRPSASLSILSSGLSDPPSLTPLSSRHPSPSAQHQGGHDDSGSGSGKPDGNHTQRQRYGLLPIPTSTGDGPAASPSFFYNAIADVAGQEARSSRPRRSAVASHGR</sequence>
<name>A0A316UTF6_9BASI</name>
<dbReference type="PANTHER" id="PTHR31169">
    <property type="entry name" value="OS05G0300700 PROTEIN"/>
    <property type="match status" value="1"/>
</dbReference>
<evidence type="ECO:0000313" key="13">
    <source>
        <dbReference type="Proteomes" id="UP000245884"/>
    </source>
</evidence>
<protein>
    <recommendedName>
        <fullName evidence="11">Zinc-finger domain-containing protein</fullName>
    </recommendedName>
</protein>
<dbReference type="Pfam" id="PF10497">
    <property type="entry name" value="zf-4CXXC_R1"/>
    <property type="match status" value="1"/>
</dbReference>
<feature type="compositionally biased region" description="Basic and acidic residues" evidence="10">
    <location>
        <begin position="206"/>
        <end position="218"/>
    </location>
</feature>